<evidence type="ECO:0000256" key="4">
    <source>
        <dbReference type="ARBA" id="ARBA00004906"/>
    </source>
</evidence>
<keyword evidence="7" id="KW-0808">Transferase</keyword>
<dbReference type="SMART" id="SM00647">
    <property type="entry name" value="IBR"/>
    <property type="match status" value="2"/>
</dbReference>
<dbReference type="InterPro" id="IPR017907">
    <property type="entry name" value="Znf_RING_CS"/>
</dbReference>
<dbReference type="PROSITE" id="PS00518">
    <property type="entry name" value="ZF_RING_1"/>
    <property type="match status" value="1"/>
</dbReference>
<dbReference type="InterPro" id="IPR031127">
    <property type="entry name" value="E3_UB_ligase_RBR"/>
</dbReference>
<dbReference type="Pfam" id="PF19422">
    <property type="entry name" value="Ariadne"/>
    <property type="match status" value="1"/>
</dbReference>
<evidence type="ECO:0000256" key="5">
    <source>
        <dbReference type="ARBA" id="ARBA00005884"/>
    </source>
</evidence>
<evidence type="ECO:0000256" key="7">
    <source>
        <dbReference type="ARBA" id="ARBA00022679"/>
    </source>
</evidence>
<feature type="domain" description="RING-type" evidence="16">
    <location>
        <begin position="127"/>
        <end position="342"/>
    </location>
</feature>
<dbReference type="AlphaFoldDB" id="A0ABC8IVL6"/>
<evidence type="ECO:0000256" key="12">
    <source>
        <dbReference type="ARBA" id="ARBA00022833"/>
    </source>
</evidence>
<protein>
    <recommendedName>
        <fullName evidence="6">RBR-type E3 ubiquitin transferase</fullName>
        <ecNumber evidence="6">2.3.2.31</ecNumber>
    </recommendedName>
</protein>
<dbReference type="Proteomes" id="UP001642260">
    <property type="component" value="Unassembled WGS sequence"/>
</dbReference>
<evidence type="ECO:0000259" key="15">
    <source>
        <dbReference type="PROSITE" id="PS50089"/>
    </source>
</evidence>
<dbReference type="GO" id="GO:0008270">
    <property type="term" value="F:zinc ion binding"/>
    <property type="evidence" value="ECO:0007669"/>
    <property type="project" value="UniProtKB-KW"/>
</dbReference>
<accession>A0ABC8IVL6</accession>
<dbReference type="GO" id="GO:0061630">
    <property type="term" value="F:ubiquitin protein ligase activity"/>
    <property type="evidence" value="ECO:0007669"/>
    <property type="project" value="UniProtKB-EC"/>
</dbReference>
<feature type="region of interest" description="Disordered" evidence="14">
    <location>
        <begin position="1"/>
        <end position="46"/>
    </location>
</feature>
<dbReference type="InterPro" id="IPR027370">
    <property type="entry name" value="Znf-RING_euk"/>
</dbReference>
<proteinExistence type="inferred from homology"/>
<evidence type="ECO:0000259" key="16">
    <source>
        <dbReference type="PROSITE" id="PS51873"/>
    </source>
</evidence>
<dbReference type="InterPro" id="IPR048962">
    <property type="entry name" value="ARIH1-like_UBL"/>
</dbReference>
<sequence length="529" mass="60149">MDSEDYYMESGDEDLYSDGADDYNDSDDKDVSFLVDEDDDSSTISSPRSNINYVVLKEEDIRRKQENDIAQVSLVLSLSKVEASVLLLHYHWNVSKVNDEWFADENRVRTSAGLERGSVVVPYSAGEKLMCGICFDDFYPVHIVPIVCGHGFCSTCWTGYITTAINDGPGCLLQKCPEPSCRVAVGRDMVEKLVSVEAKETYDRYFLRSYVEESKKTKWCPAPGCEHAVEFSSTGTGRSYDVSCLCSHSFCWNCTEDAHRPVDCDTVSQWVLKNSAEAENTNWILANSKGCPKCKRPIEKNHGCMHMTCTPPCRHEFCWLCLGAWSSHGEATGGFYACNGYSKAKAQGLYDEAENKREMAKHSLEKYTHYYERWAGNQTSRQKAIGDLEKFLSEDVMMLSDKQCIPETELGFIEDAWRQIIECRRVLKWTYAYGYYLLESEQEKRQFFEYMQGEAESGLERLHKCVEKETEVFQYSEDTPNQDFKGFRTKLTTLTSVTKTHFETLVKALENDLSDVGFASGVEVTTLAL</sequence>
<feature type="compositionally biased region" description="Acidic residues" evidence="14">
    <location>
        <begin position="1"/>
        <end position="28"/>
    </location>
</feature>
<dbReference type="InterPro" id="IPR002867">
    <property type="entry name" value="IBR_dom"/>
</dbReference>
<name>A0ABC8IVL6_ERUVS</name>
<feature type="domain" description="RING-type" evidence="15">
    <location>
        <begin position="131"/>
        <end position="177"/>
    </location>
</feature>
<evidence type="ECO:0000313" key="17">
    <source>
        <dbReference type="EMBL" id="CAH8303337.1"/>
    </source>
</evidence>
<gene>
    <name evidence="17" type="ORF">ERUC_LOCUS3377</name>
</gene>
<evidence type="ECO:0000256" key="13">
    <source>
        <dbReference type="PROSITE-ProRule" id="PRU00175"/>
    </source>
</evidence>
<dbReference type="SUPFAM" id="SSF57850">
    <property type="entry name" value="RING/U-box"/>
    <property type="match status" value="3"/>
</dbReference>
<dbReference type="FunFam" id="3.30.40.10:FF:000019">
    <property type="entry name" value="RBR-type E3 ubiquitin transferase"/>
    <property type="match status" value="1"/>
</dbReference>
<dbReference type="InterPro" id="IPR001841">
    <property type="entry name" value="Znf_RING"/>
</dbReference>
<dbReference type="FunFam" id="1.20.120.1750:FF:000005">
    <property type="entry name" value="RBR-type E3 ubiquitin transferase"/>
    <property type="match status" value="1"/>
</dbReference>
<dbReference type="Gene3D" id="1.20.120.1750">
    <property type="match status" value="1"/>
</dbReference>
<dbReference type="InterPro" id="IPR013083">
    <property type="entry name" value="Znf_RING/FYVE/PHD"/>
</dbReference>
<evidence type="ECO:0000313" key="18">
    <source>
        <dbReference type="Proteomes" id="UP001642260"/>
    </source>
</evidence>
<evidence type="ECO:0000256" key="2">
    <source>
        <dbReference type="ARBA" id="ARBA00001947"/>
    </source>
</evidence>
<evidence type="ECO:0000256" key="9">
    <source>
        <dbReference type="ARBA" id="ARBA00022737"/>
    </source>
</evidence>
<keyword evidence="18" id="KW-1185">Reference proteome</keyword>
<dbReference type="CDD" id="cd20346">
    <property type="entry name" value="BRcat_RBR_ANKIB1"/>
    <property type="match status" value="1"/>
</dbReference>
<comment type="catalytic activity">
    <reaction evidence="1">
        <text>[E2 ubiquitin-conjugating enzyme]-S-ubiquitinyl-L-cysteine + [acceptor protein]-L-lysine = [E2 ubiquitin-conjugating enzyme]-L-cysteine + [acceptor protein]-N(6)-ubiquitinyl-L-lysine.</text>
        <dbReference type="EC" id="2.3.2.31"/>
    </reaction>
</comment>
<dbReference type="Pfam" id="PF21235">
    <property type="entry name" value="UBA_ARI1"/>
    <property type="match status" value="1"/>
</dbReference>
<dbReference type="EC" id="2.3.2.31" evidence="6"/>
<dbReference type="CDD" id="cd22583">
    <property type="entry name" value="Rcat_RBR_ARI7-like"/>
    <property type="match status" value="1"/>
</dbReference>
<keyword evidence="9" id="KW-0677">Repeat</keyword>
<dbReference type="PROSITE" id="PS51873">
    <property type="entry name" value="TRIAD"/>
    <property type="match status" value="1"/>
</dbReference>
<comment type="function">
    <text evidence="3">Might act as an E3 ubiquitin-protein ligase, or as part of E3 complex, which accepts ubiquitin from specific E2 ubiquitin-conjugating enzymes and then transfers it to substrates.</text>
</comment>
<comment type="pathway">
    <text evidence="4">Protein modification; protein ubiquitination.</text>
</comment>
<keyword evidence="10 13" id="KW-0863">Zinc-finger</keyword>
<keyword evidence="11" id="KW-0833">Ubl conjugation pathway</keyword>
<comment type="cofactor">
    <cofactor evidence="2">
        <name>Zn(2+)</name>
        <dbReference type="ChEBI" id="CHEBI:29105"/>
    </cofactor>
</comment>
<dbReference type="InterPro" id="IPR044066">
    <property type="entry name" value="TRIAD_supradom"/>
</dbReference>
<evidence type="ECO:0000256" key="1">
    <source>
        <dbReference type="ARBA" id="ARBA00001798"/>
    </source>
</evidence>
<evidence type="ECO:0000256" key="3">
    <source>
        <dbReference type="ARBA" id="ARBA00003976"/>
    </source>
</evidence>
<keyword evidence="8" id="KW-0479">Metal-binding</keyword>
<comment type="similarity">
    <text evidence="5">Belongs to the RBR family. Ariadne subfamily.</text>
</comment>
<dbReference type="PROSITE" id="PS50089">
    <property type="entry name" value="ZF_RING_2"/>
    <property type="match status" value="1"/>
</dbReference>
<dbReference type="Gene3D" id="3.30.40.10">
    <property type="entry name" value="Zinc/RING finger domain, C3HC4 (zinc finger)"/>
    <property type="match status" value="1"/>
</dbReference>
<reference evidence="17 18" key="1">
    <citation type="submission" date="2022-03" db="EMBL/GenBank/DDBJ databases">
        <authorList>
            <person name="Macdonald S."/>
            <person name="Ahmed S."/>
            <person name="Newling K."/>
        </authorList>
    </citation>
    <scope>NUCLEOTIDE SEQUENCE [LARGE SCALE GENOMIC DNA]</scope>
</reference>
<dbReference type="EMBL" id="CAKOAT010058488">
    <property type="protein sequence ID" value="CAH8303337.1"/>
    <property type="molecule type" value="Genomic_DNA"/>
</dbReference>
<organism evidence="17 18">
    <name type="scientific">Eruca vesicaria subsp. sativa</name>
    <name type="common">Garden rocket</name>
    <name type="synonym">Eruca sativa</name>
    <dbReference type="NCBI Taxonomy" id="29727"/>
    <lineage>
        <taxon>Eukaryota</taxon>
        <taxon>Viridiplantae</taxon>
        <taxon>Streptophyta</taxon>
        <taxon>Embryophyta</taxon>
        <taxon>Tracheophyta</taxon>
        <taxon>Spermatophyta</taxon>
        <taxon>Magnoliopsida</taxon>
        <taxon>eudicotyledons</taxon>
        <taxon>Gunneridae</taxon>
        <taxon>Pentapetalae</taxon>
        <taxon>rosids</taxon>
        <taxon>malvids</taxon>
        <taxon>Brassicales</taxon>
        <taxon>Brassicaceae</taxon>
        <taxon>Brassiceae</taxon>
        <taxon>Eruca</taxon>
    </lineage>
</organism>
<dbReference type="PANTHER" id="PTHR11685">
    <property type="entry name" value="RBR FAMILY RING FINGER AND IBR DOMAIN-CONTAINING"/>
    <property type="match status" value="1"/>
</dbReference>
<evidence type="ECO:0000256" key="11">
    <source>
        <dbReference type="ARBA" id="ARBA00022786"/>
    </source>
</evidence>
<evidence type="ECO:0000256" key="6">
    <source>
        <dbReference type="ARBA" id="ARBA00012251"/>
    </source>
</evidence>
<keyword evidence="12" id="KW-0862">Zinc</keyword>
<evidence type="ECO:0000256" key="8">
    <source>
        <dbReference type="ARBA" id="ARBA00022723"/>
    </source>
</evidence>
<dbReference type="Pfam" id="PF13445">
    <property type="entry name" value="zf-RING_UBOX"/>
    <property type="match status" value="1"/>
</dbReference>
<dbReference type="InterPro" id="IPR045840">
    <property type="entry name" value="Ariadne"/>
</dbReference>
<comment type="caution">
    <text evidence="17">The sequence shown here is derived from an EMBL/GenBank/DDBJ whole genome shotgun (WGS) entry which is preliminary data.</text>
</comment>
<evidence type="ECO:0000256" key="10">
    <source>
        <dbReference type="ARBA" id="ARBA00022771"/>
    </source>
</evidence>
<evidence type="ECO:0000256" key="14">
    <source>
        <dbReference type="SAM" id="MobiDB-lite"/>
    </source>
</evidence>
<dbReference type="Pfam" id="PF22191">
    <property type="entry name" value="IBR_1"/>
    <property type="match status" value="1"/>
</dbReference>
<dbReference type="Pfam" id="PF01485">
    <property type="entry name" value="IBR"/>
    <property type="match status" value="1"/>
</dbReference>